<name>A0ABN4L577_VIBHA</name>
<dbReference type="Gene3D" id="2.40.30.170">
    <property type="match status" value="1"/>
</dbReference>
<evidence type="ECO:0000259" key="4">
    <source>
        <dbReference type="Pfam" id="PF25917"/>
    </source>
</evidence>
<evidence type="ECO:0000313" key="5">
    <source>
        <dbReference type="EMBL" id="AMG00721.2"/>
    </source>
</evidence>
<proteinExistence type="inferred from homology"/>
<evidence type="ECO:0000313" key="6">
    <source>
        <dbReference type="Proteomes" id="UP000067422"/>
    </source>
</evidence>
<dbReference type="Gene3D" id="2.40.50.100">
    <property type="match status" value="1"/>
</dbReference>
<accession>A0ABN4L577</accession>
<comment type="similarity">
    <text evidence="1">Belongs to the membrane fusion protein (MFP) (TC 8.A.1) family.</text>
</comment>
<dbReference type="PANTHER" id="PTHR30469:SF20">
    <property type="entry name" value="EFFLUX RND TRANSPORTER PERIPLASMIC ADAPTOR SUBUNIT"/>
    <property type="match status" value="1"/>
</dbReference>
<organism evidence="5 6">
    <name type="scientific">Vibrio harveyi</name>
    <name type="common">Beneckea harveyi</name>
    <dbReference type="NCBI Taxonomy" id="669"/>
    <lineage>
        <taxon>Bacteria</taxon>
        <taxon>Pseudomonadati</taxon>
        <taxon>Pseudomonadota</taxon>
        <taxon>Gammaproteobacteria</taxon>
        <taxon>Vibrionales</taxon>
        <taxon>Vibrionaceae</taxon>
        <taxon>Vibrio</taxon>
    </lineage>
</organism>
<dbReference type="InterPro" id="IPR006143">
    <property type="entry name" value="RND_pump_MFP"/>
</dbReference>
<feature type="chain" id="PRO_5046808133" evidence="2">
    <location>
        <begin position="22"/>
        <end position="365"/>
    </location>
</feature>
<sequence length="365" mass="40379">MKSRWRKPVRKQYLKRTFVGAAVALSLATMLTGCNKAVSEPSEPLIKPVKLLAVNDLTVADSDAFLARIDATYRAQLSFQVGGEIEKLIVRMGEEVKQGDVLATLDPKDLQLALDASQAQYSLAKTQWERSKSLYNKKLISTDSYDQQETQYKAALANLEQAKTDLSYTEIHAPFDGVVSYTYVKPYQVVAAKQEILNLIDNTTLDVSFTLPVTYAEAVSLNTLKDAEMWVTMDSEPNNRIQGTFKEISTQPNADTNSYEAIVTITRPSDRNLLTGMTGQVHIAKQNVSDAVMLPSAAWVSKSETQGEVWVMDSETQQVNKVTLSLNKNGGVESGLDKNDYVVIAGVERLVEGQVVKAWVREEGI</sequence>
<protein>
    <submittedName>
        <fullName evidence="5">Efflux RND transporter periplasmic adaptor subunit</fullName>
    </submittedName>
</protein>
<reference evidence="5" key="1">
    <citation type="submission" date="2018-01" db="EMBL/GenBank/DDBJ databases">
        <title>FDA dAtabase for Regulatory Grade micrObial Sequences (FDA-ARGOS): Supporting development and validation of Infectious Disease Dx tests.</title>
        <authorList>
            <person name="Hoffmann M."/>
            <person name="Allard M."/>
            <person name="Evans P."/>
            <person name="Brown E."/>
            <person name="Tallon L."/>
            <person name="Sadzewicz L."/>
            <person name="Sengamalay N."/>
            <person name="Ott S."/>
            <person name="Godinez A."/>
            <person name="Nagaraj S."/>
            <person name="Vyas G."/>
            <person name="Aluvathingal J."/>
            <person name="Nadendla S."/>
            <person name="Geyer C."/>
            <person name="Sichtig H."/>
        </authorList>
    </citation>
    <scope>NUCLEOTIDE SEQUENCE</scope>
    <source>
        <strain evidence="5">FDAARGOS_107</strain>
    </source>
</reference>
<dbReference type="InterPro" id="IPR058625">
    <property type="entry name" value="MdtA-like_BSH"/>
</dbReference>
<feature type="domain" description="Multidrug resistance protein MdtA-like alpha-helical hairpin" evidence="3">
    <location>
        <begin position="110"/>
        <end position="169"/>
    </location>
</feature>
<dbReference type="Gene3D" id="1.10.287.470">
    <property type="entry name" value="Helix hairpin bin"/>
    <property type="match status" value="1"/>
</dbReference>
<dbReference type="NCBIfam" id="TIGR01730">
    <property type="entry name" value="RND_mfp"/>
    <property type="match status" value="1"/>
</dbReference>
<dbReference type="Proteomes" id="UP000067422">
    <property type="component" value="Chromosome 2"/>
</dbReference>
<dbReference type="InterPro" id="IPR058624">
    <property type="entry name" value="MdtA-like_HH"/>
</dbReference>
<evidence type="ECO:0000256" key="1">
    <source>
        <dbReference type="ARBA" id="ARBA00009477"/>
    </source>
</evidence>
<evidence type="ECO:0000259" key="3">
    <source>
        <dbReference type="Pfam" id="PF25876"/>
    </source>
</evidence>
<keyword evidence="6" id="KW-1185">Reference proteome</keyword>
<dbReference type="SUPFAM" id="SSF111369">
    <property type="entry name" value="HlyD-like secretion proteins"/>
    <property type="match status" value="1"/>
</dbReference>
<keyword evidence="2" id="KW-0732">Signal</keyword>
<feature type="signal peptide" evidence="2">
    <location>
        <begin position="1"/>
        <end position="21"/>
    </location>
</feature>
<dbReference type="PROSITE" id="PS51257">
    <property type="entry name" value="PROKAR_LIPOPROTEIN"/>
    <property type="match status" value="1"/>
</dbReference>
<gene>
    <name evidence="5" type="ORF">AL538_23890</name>
</gene>
<dbReference type="Pfam" id="PF25876">
    <property type="entry name" value="HH_MFP_RND"/>
    <property type="match status" value="1"/>
</dbReference>
<dbReference type="PANTHER" id="PTHR30469">
    <property type="entry name" value="MULTIDRUG RESISTANCE PROTEIN MDTA"/>
    <property type="match status" value="1"/>
</dbReference>
<feature type="domain" description="Multidrug resistance protein MdtA-like barrel-sandwich hybrid" evidence="4">
    <location>
        <begin position="76"/>
        <end position="196"/>
    </location>
</feature>
<dbReference type="Pfam" id="PF25917">
    <property type="entry name" value="BSH_RND"/>
    <property type="match status" value="1"/>
</dbReference>
<dbReference type="EMBL" id="CP014039">
    <property type="protein sequence ID" value="AMG00721.2"/>
    <property type="molecule type" value="Genomic_DNA"/>
</dbReference>
<evidence type="ECO:0000256" key="2">
    <source>
        <dbReference type="SAM" id="SignalP"/>
    </source>
</evidence>
<dbReference type="Gene3D" id="2.40.420.20">
    <property type="match status" value="1"/>
</dbReference>